<dbReference type="OrthoDB" id="975117at2"/>
<dbReference type="Pfam" id="PF14292">
    <property type="entry name" value="SusE"/>
    <property type="match status" value="1"/>
</dbReference>
<protein>
    <submittedName>
        <fullName evidence="2">Uncharacterized protein DUF5019</fullName>
    </submittedName>
</protein>
<accession>A0A3D9FS99</accession>
<keyword evidence="3" id="KW-1185">Reference proteome</keyword>
<dbReference type="InterPro" id="IPR025970">
    <property type="entry name" value="SusE"/>
</dbReference>
<reference evidence="2 3" key="1">
    <citation type="submission" date="2018-07" db="EMBL/GenBank/DDBJ databases">
        <title>Genomic Encyclopedia of Archaeal and Bacterial Type Strains, Phase II (KMG-II): from individual species to whole genera.</title>
        <authorList>
            <person name="Goeker M."/>
        </authorList>
    </citation>
    <scope>NUCLEOTIDE SEQUENCE [LARGE SCALE GENOMIC DNA]</scope>
    <source>
        <strain evidence="2 3">DSM 25795</strain>
    </source>
</reference>
<proteinExistence type="predicted"/>
<evidence type="ECO:0000313" key="3">
    <source>
        <dbReference type="Proteomes" id="UP000257004"/>
    </source>
</evidence>
<evidence type="ECO:0000259" key="1">
    <source>
        <dbReference type="Pfam" id="PF14292"/>
    </source>
</evidence>
<dbReference type="Proteomes" id="UP000257004">
    <property type="component" value="Unassembled WGS sequence"/>
</dbReference>
<feature type="domain" description="SusE outer membrane protein" evidence="1">
    <location>
        <begin position="25"/>
        <end position="130"/>
    </location>
</feature>
<dbReference type="AlphaFoldDB" id="A0A3D9FS99"/>
<comment type="caution">
    <text evidence="2">The sequence shown here is derived from an EMBL/GenBank/DDBJ whole genome shotgun (WGS) entry which is preliminary data.</text>
</comment>
<gene>
    <name evidence="2" type="ORF">BD847_2509</name>
</gene>
<dbReference type="Gene3D" id="2.60.40.3620">
    <property type="match status" value="2"/>
</dbReference>
<organism evidence="2 3">
    <name type="scientific">Flavobacterium cutihirudinis</name>
    <dbReference type="NCBI Taxonomy" id="1265740"/>
    <lineage>
        <taxon>Bacteria</taxon>
        <taxon>Pseudomonadati</taxon>
        <taxon>Bacteroidota</taxon>
        <taxon>Flavobacteriia</taxon>
        <taxon>Flavobacteriales</taxon>
        <taxon>Flavobacteriaceae</taxon>
        <taxon>Flavobacterium</taxon>
    </lineage>
</organism>
<dbReference type="RefSeq" id="WP_115888553.1">
    <property type="nucleotide sequence ID" value="NZ_QRDQ01000009.1"/>
</dbReference>
<dbReference type="EMBL" id="QRDQ01000009">
    <property type="protein sequence ID" value="RED23456.1"/>
    <property type="molecule type" value="Genomic_DNA"/>
</dbReference>
<evidence type="ECO:0000313" key="2">
    <source>
        <dbReference type="EMBL" id="RED23456.1"/>
    </source>
</evidence>
<name>A0A3D9FS99_9FLAO</name>
<sequence>MKLIYKLFIAVVVLTGLWSCENEENLMILEPQEAAFAIITPDNGSSTILNKETPNNTALTFTWEKVSYGAPTIVTYTVQFAASNTEFAAPVDITTSTSTHASITVAELNTRALALGLIPGEEGTIDVRIKSTVGTTLSEPKLSTPITIALTPYRGVFPKVDLYLVGPGTAAGWDVNNNNMPIYRDPKENAKQYYTGYFKADGFKLIEQLGFWAPMYGANGASVQYRATEGDADPGVFPTPTAGYYSFEINLEELTYKITPYTGPMTTYATITMTGSVLTGDDTGWSTDVPLVQSTFDAHIWKVTQTLKAGKMKFRANNSWDVSWGDNGGDILVEAGKYEIWFNDLDGRYMFIPTP</sequence>